<evidence type="ECO:0000256" key="4">
    <source>
        <dbReference type="ARBA" id="ARBA00022801"/>
    </source>
</evidence>
<evidence type="ECO:0000259" key="8">
    <source>
        <dbReference type="SMART" id="SM00014"/>
    </source>
</evidence>
<accession>A0A090FB94</accession>
<dbReference type="PANTHER" id="PTHR14969">
    <property type="entry name" value="SPHINGOSINE-1-PHOSPHATE PHOSPHOHYDROLASE"/>
    <property type="match status" value="1"/>
</dbReference>
<evidence type="ECO:0000313" key="10">
    <source>
        <dbReference type="Proteomes" id="UP000046373"/>
    </source>
</evidence>
<evidence type="ECO:0000256" key="6">
    <source>
        <dbReference type="ARBA" id="ARBA00023136"/>
    </source>
</evidence>
<comment type="subcellular location">
    <subcellularLocation>
        <location evidence="1">Cell membrane</location>
        <topology evidence="1">Multi-pass membrane protein</topology>
    </subcellularLocation>
</comment>
<dbReference type="AlphaFoldDB" id="A0A090FB94"/>
<gene>
    <name evidence="9" type="ORF">MPLDJ20_320066</name>
</gene>
<reference evidence="9 10" key="1">
    <citation type="submission" date="2014-08" db="EMBL/GenBank/DDBJ databases">
        <authorList>
            <person name="Moulin Lionel"/>
        </authorList>
    </citation>
    <scope>NUCLEOTIDE SEQUENCE [LARGE SCALE GENOMIC DNA]</scope>
</reference>
<proteinExistence type="predicted"/>
<dbReference type="GeneID" id="31892055"/>
<dbReference type="SMART" id="SM00014">
    <property type="entry name" value="acidPPc"/>
    <property type="match status" value="1"/>
</dbReference>
<feature type="domain" description="Phosphatidic acid phosphatase type 2/haloperoxidase" evidence="8">
    <location>
        <begin position="54"/>
        <end position="163"/>
    </location>
</feature>
<keyword evidence="5 7" id="KW-1133">Transmembrane helix</keyword>
<keyword evidence="6 7" id="KW-0472">Membrane</keyword>
<evidence type="ECO:0000313" key="9">
    <source>
        <dbReference type="EMBL" id="CDX41227.1"/>
    </source>
</evidence>
<name>A0A090FB94_MESPL</name>
<sequence length="180" mass="19550">MDASLTHWINAAAGVSPLLDRAMITISQIGVPLMVIAVALQWWARTDRSHVRHACLSAGFSFLLGLAINQAILLFVHRIRPYDAGVTHLLIAPSADWSFPSDHATASMAIVAAFAMQALPRRTPTLFVLAFIICWSRIFIGTHYVSDVIGGAVTAAVGALVVRLAYRENSRLDAFATRIL</sequence>
<feature type="transmembrane region" description="Helical" evidence="7">
    <location>
        <begin position="55"/>
        <end position="77"/>
    </location>
</feature>
<keyword evidence="4" id="KW-0378">Hydrolase</keyword>
<dbReference type="InterPro" id="IPR000326">
    <property type="entry name" value="PAP2/HPO"/>
</dbReference>
<dbReference type="EMBL" id="CCNB01000026">
    <property type="protein sequence ID" value="CDX41227.1"/>
    <property type="molecule type" value="Genomic_DNA"/>
</dbReference>
<dbReference type="PANTHER" id="PTHR14969:SF62">
    <property type="entry name" value="DECAPRENYLPHOSPHORYL-5-PHOSPHORIBOSE PHOSPHATASE RV3807C-RELATED"/>
    <property type="match status" value="1"/>
</dbReference>
<evidence type="ECO:0000256" key="3">
    <source>
        <dbReference type="ARBA" id="ARBA00022692"/>
    </source>
</evidence>
<feature type="transmembrane region" description="Helical" evidence="7">
    <location>
        <begin position="126"/>
        <end position="142"/>
    </location>
</feature>
<dbReference type="SUPFAM" id="SSF48317">
    <property type="entry name" value="Acid phosphatase/Vanadium-dependent haloperoxidase"/>
    <property type="match status" value="1"/>
</dbReference>
<evidence type="ECO:0000256" key="7">
    <source>
        <dbReference type="SAM" id="Phobius"/>
    </source>
</evidence>
<dbReference type="Proteomes" id="UP000046373">
    <property type="component" value="Unassembled WGS sequence"/>
</dbReference>
<feature type="transmembrane region" description="Helical" evidence="7">
    <location>
        <begin position="97"/>
        <end position="119"/>
    </location>
</feature>
<evidence type="ECO:0000256" key="1">
    <source>
        <dbReference type="ARBA" id="ARBA00004651"/>
    </source>
</evidence>
<dbReference type="Gene3D" id="1.20.144.10">
    <property type="entry name" value="Phosphatidic acid phosphatase type 2/haloperoxidase"/>
    <property type="match status" value="1"/>
</dbReference>
<dbReference type="InterPro" id="IPR036938">
    <property type="entry name" value="PAP2/HPO_sf"/>
</dbReference>
<evidence type="ECO:0000256" key="5">
    <source>
        <dbReference type="ARBA" id="ARBA00022989"/>
    </source>
</evidence>
<keyword evidence="3 7" id="KW-0812">Transmembrane</keyword>
<evidence type="ECO:0000256" key="2">
    <source>
        <dbReference type="ARBA" id="ARBA00022475"/>
    </source>
</evidence>
<protein>
    <recommendedName>
        <fullName evidence="8">Phosphatidic acid phosphatase type 2/haloperoxidase domain-containing protein</fullName>
    </recommendedName>
</protein>
<dbReference type="Pfam" id="PF01569">
    <property type="entry name" value="PAP2"/>
    <property type="match status" value="1"/>
</dbReference>
<organism evidence="9 10">
    <name type="scientific">Mesorhizobium plurifarium</name>
    <dbReference type="NCBI Taxonomy" id="69974"/>
    <lineage>
        <taxon>Bacteria</taxon>
        <taxon>Pseudomonadati</taxon>
        <taxon>Pseudomonadota</taxon>
        <taxon>Alphaproteobacteria</taxon>
        <taxon>Hyphomicrobiales</taxon>
        <taxon>Phyllobacteriaceae</taxon>
        <taxon>Mesorhizobium</taxon>
    </lineage>
</organism>
<dbReference type="GO" id="GO:0016787">
    <property type="term" value="F:hydrolase activity"/>
    <property type="evidence" value="ECO:0007669"/>
    <property type="project" value="UniProtKB-KW"/>
</dbReference>
<feature type="transmembrane region" description="Helical" evidence="7">
    <location>
        <begin position="148"/>
        <end position="166"/>
    </location>
</feature>
<dbReference type="GO" id="GO:0005886">
    <property type="term" value="C:plasma membrane"/>
    <property type="evidence" value="ECO:0007669"/>
    <property type="project" value="UniProtKB-SubCell"/>
</dbReference>
<feature type="transmembrane region" description="Helical" evidence="7">
    <location>
        <begin position="22"/>
        <end position="43"/>
    </location>
</feature>
<keyword evidence="2" id="KW-1003">Cell membrane</keyword>